<organism evidence="1 2">
    <name type="scientific">Faecalibacterium prausnitzii</name>
    <dbReference type="NCBI Taxonomy" id="853"/>
    <lineage>
        <taxon>Bacteria</taxon>
        <taxon>Bacillati</taxon>
        <taxon>Bacillota</taxon>
        <taxon>Clostridia</taxon>
        <taxon>Eubacteriales</taxon>
        <taxon>Oscillospiraceae</taxon>
        <taxon>Faecalibacterium</taxon>
    </lineage>
</organism>
<dbReference type="PANTHER" id="PTHR35861">
    <property type="match status" value="1"/>
</dbReference>
<dbReference type="Proteomes" id="UP000811365">
    <property type="component" value="Unassembled WGS sequence"/>
</dbReference>
<protein>
    <submittedName>
        <fullName evidence="1">Phage tail sheath family protein</fullName>
    </submittedName>
</protein>
<dbReference type="InterPro" id="IPR052042">
    <property type="entry name" value="Tail_sheath_structural"/>
</dbReference>
<evidence type="ECO:0000313" key="2">
    <source>
        <dbReference type="Proteomes" id="UP000811365"/>
    </source>
</evidence>
<gene>
    <name evidence="1" type="ORF">KH315_09995</name>
</gene>
<dbReference type="AlphaFoldDB" id="A0A9E1GLE6"/>
<evidence type="ECO:0000313" key="1">
    <source>
        <dbReference type="EMBL" id="MBS6622474.1"/>
    </source>
</evidence>
<dbReference type="PANTHER" id="PTHR35861:SF2">
    <property type="entry name" value="FELS-2 PROPHAGE PROTEIN"/>
    <property type="match status" value="1"/>
</dbReference>
<name>A0A9E1GLE6_9FIRM</name>
<dbReference type="EMBL" id="JAGZYH010000036">
    <property type="protein sequence ID" value="MBS6622474.1"/>
    <property type="molecule type" value="Genomic_DNA"/>
</dbReference>
<comment type="caution">
    <text evidence="1">The sequence shown here is derived from an EMBL/GenBank/DDBJ whole genome shotgun (WGS) entry which is preliminary data.</text>
</comment>
<proteinExistence type="predicted"/>
<reference evidence="1" key="1">
    <citation type="submission" date="2021-02" db="EMBL/GenBank/DDBJ databases">
        <title>Infant gut strain persistence is associated with maternal origin, phylogeny, and functional potential including surface adhesion and iron acquisition.</title>
        <authorList>
            <person name="Lou Y.C."/>
        </authorList>
    </citation>
    <scope>NUCLEOTIDE SEQUENCE</scope>
    <source>
        <strain evidence="1">L2_039_000G1_dasL2_039_000G1_maxbin2.maxbin.077</strain>
    </source>
</reference>
<accession>A0A9E1GLE6</accession>
<sequence length="483" mass="51395">MAVYKHGVYVTEQPTGVVAPVQSTAGLQVVIGTAPINRASDPYHCTNVPILATSLKEATAALGYDDDYEKYTLCQSMGACFKVLGVSPVVYINVLDPAKHKKTMTETAVQVNSGVATVAVKDILLDKLVVKSASTALTAGTDYTAAFDNEGYVTIAIIPGGKAASATSLTVSGTQIDPTAVTADDVVGGVNAQGVETGMEVIRQIYPALNMTPGILLAPGWSENATVAAGLQAKTTGINGVFRAVCIVDVDSSTTGAKMYTGVKQQKEKQAITSANCYPVWLYAKVGDVVYAGSAMAAALTVATDAANGDIPYVSPSNKTLAISAACLKDGTEVLLDQEQANVVNSFGVATWLNMNGFRLWGNNTACYPGNTDPKDRWFSVRRFMSWDDNTFIQTYFQKVDDPLNKRLIEALVDSENVRGNSFVSRGICARHEIQYIESENPTTSLLNGCITFHKYLSPFNPAEDIEELVEFDPNAISDALGG</sequence>